<dbReference type="Pfam" id="PF00356">
    <property type="entry name" value="LacI"/>
    <property type="match status" value="1"/>
</dbReference>
<keyword evidence="1" id="KW-0805">Transcription regulation</keyword>
<keyword evidence="3" id="KW-0804">Transcription</keyword>
<dbReference type="InterPro" id="IPR010982">
    <property type="entry name" value="Lambda_DNA-bd_dom_sf"/>
</dbReference>
<dbReference type="Gene3D" id="3.40.50.2300">
    <property type="match status" value="2"/>
</dbReference>
<dbReference type="AlphaFoldDB" id="A0A176K122"/>
<feature type="domain" description="HTH lacI-type" evidence="4">
    <location>
        <begin position="2"/>
        <end position="56"/>
    </location>
</feature>
<keyword evidence="2" id="KW-0238">DNA-binding</keyword>
<organism evidence="6 7">
    <name type="scientific">Kosmotoga arenicorallina S304</name>
    <dbReference type="NCBI Taxonomy" id="1453497"/>
    <lineage>
        <taxon>Bacteria</taxon>
        <taxon>Thermotogati</taxon>
        <taxon>Thermotogota</taxon>
        <taxon>Thermotogae</taxon>
        <taxon>Kosmotogales</taxon>
        <taxon>Kosmotogaceae</taxon>
        <taxon>Kosmotoga</taxon>
    </lineage>
</organism>
<reference evidence="6 7" key="1">
    <citation type="submission" date="2014-02" db="EMBL/GenBank/DDBJ databases">
        <title>Kosmotoga genome sequencing.</title>
        <authorList>
            <person name="Pollo S.M."/>
            <person name="Charchuk R."/>
            <person name="Nesbo C.L."/>
        </authorList>
    </citation>
    <scope>NUCLEOTIDE SEQUENCE [LARGE SCALE GENOMIC DNA]</scope>
    <source>
        <strain evidence="6 7">S304</strain>
    </source>
</reference>
<dbReference type="InterPro" id="IPR000843">
    <property type="entry name" value="HTH_LacI"/>
</dbReference>
<comment type="caution">
    <text evidence="6">The sequence shown here is derived from an EMBL/GenBank/DDBJ whole genome shotgun (WGS) entry which is preliminary data.</text>
</comment>
<dbReference type="SUPFAM" id="SSF47413">
    <property type="entry name" value="lambda repressor-like DNA-binding domains"/>
    <property type="match status" value="1"/>
</dbReference>
<dbReference type="PANTHER" id="PTHR30146:SF24">
    <property type="entry name" value="XYLOSE OPERON REGULATORY PROTEIN"/>
    <property type="match status" value="1"/>
</dbReference>
<dbReference type="OrthoDB" id="47944at2"/>
<dbReference type="InterPro" id="IPR046335">
    <property type="entry name" value="LacI/GalR-like_sensor"/>
</dbReference>
<dbReference type="GO" id="GO:0000976">
    <property type="term" value="F:transcription cis-regulatory region binding"/>
    <property type="evidence" value="ECO:0007669"/>
    <property type="project" value="TreeGrafter"/>
</dbReference>
<dbReference type="InterPro" id="IPR001387">
    <property type="entry name" value="Cro/C1-type_HTH"/>
</dbReference>
<dbReference type="PROSITE" id="PS00356">
    <property type="entry name" value="HTH_LACI_1"/>
    <property type="match status" value="1"/>
</dbReference>
<dbReference type="PANTHER" id="PTHR30146">
    <property type="entry name" value="LACI-RELATED TRANSCRIPTIONAL REPRESSOR"/>
    <property type="match status" value="1"/>
</dbReference>
<evidence type="ECO:0000259" key="5">
    <source>
        <dbReference type="PROSITE" id="PS50943"/>
    </source>
</evidence>
<sequence>MVTIKEVAKEAGVSIATVSRVINGSTQVSEEKRKRVLKAMQKLGYKPRPSYRKNSELFGTIGVVLPNLSAYHYPNILTGIYEKAFNKGYDVMVALAKDRPMREKEILDEYFNRKVDGVLVCTLKCDEHFMQKFIDSGIPVVGVDYPVEEVHIDSVNIDNIMGAYAAMRYLSSKGHRKIFYIRGTQNVYASRDREKGIAKYLQRHKEVEVIMSKIVGFDPEDGYEAVMRYFNSHANITAIFCANDYVALGAVKALSKLGLKVPDDISVMGFDDSPFASFVIPSLTTVRQPREEMGSLAAQLLIERLEASKNSIYRNVVLPTEIVERESVKALERQ</sequence>
<dbReference type="CDD" id="cd01392">
    <property type="entry name" value="HTH_LacI"/>
    <property type="match status" value="1"/>
</dbReference>
<dbReference type="PRINTS" id="PR00036">
    <property type="entry name" value="HTHLACI"/>
</dbReference>
<proteinExistence type="predicted"/>
<accession>A0A176K122</accession>
<dbReference type="PATRIC" id="fig|1453497.3.peg.1972"/>
<dbReference type="SUPFAM" id="SSF53822">
    <property type="entry name" value="Periplasmic binding protein-like I"/>
    <property type="match status" value="1"/>
</dbReference>
<protein>
    <submittedName>
        <fullName evidence="6">Alanine racemase</fullName>
    </submittedName>
</protein>
<name>A0A176K122_9BACT</name>
<gene>
    <name evidence="6" type="ORF">AT15_09960</name>
</gene>
<evidence type="ECO:0000259" key="4">
    <source>
        <dbReference type="PROSITE" id="PS50932"/>
    </source>
</evidence>
<dbReference type="EMBL" id="JFHK01000007">
    <property type="protein sequence ID" value="OAA30737.1"/>
    <property type="molecule type" value="Genomic_DNA"/>
</dbReference>
<dbReference type="Pfam" id="PF13377">
    <property type="entry name" value="Peripla_BP_3"/>
    <property type="match status" value="1"/>
</dbReference>
<dbReference type="PROSITE" id="PS50943">
    <property type="entry name" value="HTH_CROC1"/>
    <property type="match status" value="1"/>
</dbReference>
<dbReference type="GO" id="GO:0003700">
    <property type="term" value="F:DNA-binding transcription factor activity"/>
    <property type="evidence" value="ECO:0007669"/>
    <property type="project" value="TreeGrafter"/>
</dbReference>
<evidence type="ECO:0000256" key="3">
    <source>
        <dbReference type="ARBA" id="ARBA00023163"/>
    </source>
</evidence>
<dbReference type="PROSITE" id="PS50932">
    <property type="entry name" value="HTH_LACI_2"/>
    <property type="match status" value="1"/>
</dbReference>
<dbReference type="InterPro" id="IPR028082">
    <property type="entry name" value="Peripla_BP_I"/>
</dbReference>
<feature type="domain" description="HTH cro/C1-type" evidence="5">
    <location>
        <begin position="3"/>
        <end position="46"/>
    </location>
</feature>
<evidence type="ECO:0000256" key="2">
    <source>
        <dbReference type="ARBA" id="ARBA00023125"/>
    </source>
</evidence>
<dbReference type="STRING" id="1453497.AT15_09960"/>
<evidence type="ECO:0000313" key="7">
    <source>
        <dbReference type="Proteomes" id="UP000077339"/>
    </source>
</evidence>
<dbReference type="Gene3D" id="1.10.260.40">
    <property type="entry name" value="lambda repressor-like DNA-binding domains"/>
    <property type="match status" value="1"/>
</dbReference>
<evidence type="ECO:0000313" key="6">
    <source>
        <dbReference type="EMBL" id="OAA30737.1"/>
    </source>
</evidence>
<keyword evidence="7" id="KW-1185">Reference proteome</keyword>
<evidence type="ECO:0000256" key="1">
    <source>
        <dbReference type="ARBA" id="ARBA00023015"/>
    </source>
</evidence>
<dbReference type="RefSeq" id="WP_068347376.1">
    <property type="nucleotide sequence ID" value="NZ_JFHK01000007.1"/>
</dbReference>
<dbReference type="Proteomes" id="UP000077339">
    <property type="component" value="Unassembled WGS sequence"/>
</dbReference>
<dbReference type="SMART" id="SM00354">
    <property type="entry name" value="HTH_LACI"/>
    <property type="match status" value="1"/>
</dbReference>